<protein>
    <submittedName>
        <fullName evidence="1">GNAT family N-acetyltransferase</fullName>
    </submittedName>
</protein>
<dbReference type="EMBL" id="MH813485">
    <property type="protein sequence ID" value="QFF92379.1"/>
    <property type="molecule type" value="Genomic_DNA"/>
</dbReference>
<sequence>MNNCDINSPQQLIRLYDIGWPAASYGDVVFSRGKVLDLDDDGIIALMEQDLRFRSQLLVAMSRQPARVGVARGSDGIYAVCFYDRGARGEIGPVVLMGNQSSTVQEALVAATLGLMRRDGYRYAHFRGQLPLNDAMRSATFVIPAVLPTTPRSRDIVLPWGDIYFPVRGMTDVSDRLVIVDNRRIEVRRPRASEKAFIIDYISNRWGRGWGSEMEVAFHNQPFSCLVAVTVGSREPIEDWLMGFMSYHSTAPGFTASTAIDPRVKGSGLGLADALFSRALAEIAADGFDYAILGGVSRRTALLRASVNSFTIPGSYPGVFYLNPELEKAT</sequence>
<keyword evidence="1" id="KW-0808">Transferase</keyword>
<name>A0A5J6SH94_9MICO</name>
<accession>A0A5J6SH94</accession>
<dbReference type="AlphaFoldDB" id="A0A5J6SH94"/>
<evidence type="ECO:0000313" key="1">
    <source>
        <dbReference type="EMBL" id="QFF92379.1"/>
    </source>
</evidence>
<reference evidence="1" key="1">
    <citation type="submission" date="2018-08" db="EMBL/GenBank/DDBJ databases">
        <title>Conservation of the tunicamycin-related biosynthetic gene cluster in the select agent Rathayibacter toxicus, and its identification in other Rathayibacter species.</title>
        <authorList>
            <person name="Tancos M.A."/>
            <person name="Sechler A.J."/>
            <person name="Davis E.W.Jr."/>
            <person name="Chang J.H."/>
            <person name="Rogers E.E."/>
        </authorList>
    </citation>
    <scope>NUCLEOTIDE SEQUENCE</scope>
    <source>
        <strain evidence="1">FH236</strain>
    </source>
</reference>
<proteinExistence type="predicted"/>
<dbReference type="GO" id="GO:0016740">
    <property type="term" value="F:transferase activity"/>
    <property type="evidence" value="ECO:0007669"/>
    <property type="project" value="UniProtKB-KW"/>
</dbReference>
<gene>
    <name evidence="1" type="primary">tunC</name>
</gene>
<organism evidence="1">
    <name type="scientific">Rathayibacter sp. FH 236</name>
    <dbReference type="NCBI Taxonomy" id="2615183"/>
    <lineage>
        <taxon>Bacteria</taxon>
        <taxon>Bacillati</taxon>
        <taxon>Actinomycetota</taxon>
        <taxon>Actinomycetes</taxon>
        <taxon>Micrococcales</taxon>
        <taxon>Microbacteriaceae</taxon>
        <taxon>Rathayibacter</taxon>
    </lineage>
</organism>